<feature type="region of interest" description="Disordered" evidence="1">
    <location>
        <begin position="30"/>
        <end position="169"/>
    </location>
</feature>
<organism evidence="3 4">
    <name type="scientific">Reticulomyxa filosa</name>
    <dbReference type="NCBI Taxonomy" id="46433"/>
    <lineage>
        <taxon>Eukaryota</taxon>
        <taxon>Sar</taxon>
        <taxon>Rhizaria</taxon>
        <taxon>Retaria</taxon>
        <taxon>Foraminifera</taxon>
        <taxon>Monothalamids</taxon>
        <taxon>Reticulomyxidae</taxon>
        <taxon>Reticulomyxa</taxon>
    </lineage>
</organism>
<dbReference type="AlphaFoldDB" id="X6MH31"/>
<keyword evidence="2" id="KW-1133">Transmembrane helix</keyword>
<protein>
    <submittedName>
        <fullName evidence="3">Uncharacterized protein</fullName>
    </submittedName>
</protein>
<accession>X6MH31</accession>
<keyword evidence="4" id="KW-1185">Reference proteome</keyword>
<name>X6MH31_RETFI</name>
<feature type="compositionally biased region" description="Polar residues" evidence="1">
    <location>
        <begin position="62"/>
        <end position="76"/>
    </location>
</feature>
<proteinExistence type="predicted"/>
<evidence type="ECO:0000313" key="4">
    <source>
        <dbReference type="Proteomes" id="UP000023152"/>
    </source>
</evidence>
<comment type="caution">
    <text evidence="3">The sequence shown here is derived from an EMBL/GenBank/DDBJ whole genome shotgun (WGS) entry which is preliminary data.</text>
</comment>
<dbReference type="Proteomes" id="UP000023152">
    <property type="component" value="Unassembled WGS sequence"/>
</dbReference>
<feature type="transmembrane region" description="Helical" evidence="2">
    <location>
        <begin position="245"/>
        <end position="265"/>
    </location>
</feature>
<keyword evidence="2" id="KW-0812">Transmembrane</keyword>
<feature type="compositionally biased region" description="Gly residues" evidence="1">
    <location>
        <begin position="125"/>
        <end position="140"/>
    </location>
</feature>
<keyword evidence="2" id="KW-0472">Membrane</keyword>
<feature type="transmembrane region" description="Helical" evidence="2">
    <location>
        <begin position="214"/>
        <end position="233"/>
    </location>
</feature>
<evidence type="ECO:0000313" key="3">
    <source>
        <dbReference type="EMBL" id="ETO12941.1"/>
    </source>
</evidence>
<gene>
    <name evidence="3" type="ORF">RFI_24434</name>
</gene>
<feature type="compositionally biased region" description="Gly residues" evidence="1">
    <location>
        <begin position="93"/>
        <end position="116"/>
    </location>
</feature>
<feature type="non-terminal residue" evidence="3">
    <location>
        <position position="1"/>
    </location>
</feature>
<evidence type="ECO:0000256" key="1">
    <source>
        <dbReference type="SAM" id="MobiDB-lite"/>
    </source>
</evidence>
<evidence type="ECO:0000256" key="2">
    <source>
        <dbReference type="SAM" id="Phobius"/>
    </source>
</evidence>
<reference evidence="3 4" key="1">
    <citation type="journal article" date="2013" name="Curr. Biol.">
        <title>The Genome of the Foraminiferan Reticulomyxa filosa.</title>
        <authorList>
            <person name="Glockner G."/>
            <person name="Hulsmann N."/>
            <person name="Schleicher M."/>
            <person name="Noegel A.A."/>
            <person name="Eichinger L."/>
            <person name="Gallinger C."/>
            <person name="Pawlowski J."/>
            <person name="Sierra R."/>
            <person name="Euteneuer U."/>
            <person name="Pillet L."/>
            <person name="Moustafa A."/>
            <person name="Platzer M."/>
            <person name="Groth M."/>
            <person name="Szafranski K."/>
            <person name="Schliwa M."/>
        </authorList>
    </citation>
    <scope>NUCLEOTIDE SEQUENCE [LARGE SCALE GENOMIC DNA]</scope>
</reference>
<feature type="compositionally biased region" description="Basic residues" evidence="1">
    <location>
        <begin position="141"/>
        <end position="152"/>
    </location>
</feature>
<sequence>GMKFNSSNNYHMLSAPNMMMMLIEEADENEEDGSEKTTMTAATKTTQKSHSFSAMVYEKPSLTPSRVRSNVNTSNEMDSDKDGGIGMPSNGITTGGGVGMGMGMGMGMRMGIGEGTNGNRNRSGSGNGGSGDGSGSGSGGRGRRNSGRSRRASSRDEEGGGGGETESGLNSELWFDHLINSRNNNKTLEFETVQEHPDQRNVLKELEAAIFRNSIAGVIAVLVSIGFLFAIVLARKDKSIWTQGWAVVANFVRYSVLYTCMTLTYRDWRLYVHTIFINFFGRLFFFQSTKMNITCVFFEISIFFLFQRKEMPQTNNPSIASGKKKKRYCHVWIIKELW</sequence>
<feature type="transmembrane region" description="Helical" evidence="2">
    <location>
        <begin position="285"/>
        <end position="306"/>
    </location>
</feature>
<feature type="compositionally biased region" description="Low complexity" evidence="1">
    <location>
        <begin position="36"/>
        <end position="46"/>
    </location>
</feature>
<dbReference type="EMBL" id="ASPP01020957">
    <property type="protein sequence ID" value="ETO12941.1"/>
    <property type="molecule type" value="Genomic_DNA"/>
</dbReference>